<dbReference type="InterPro" id="IPR011008">
    <property type="entry name" value="Dimeric_a/b-barrel"/>
</dbReference>
<protein>
    <recommendedName>
        <fullName evidence="2">Stress-response A/B barrel domain-containing protein</fullName>
    </recommendedName>
</protein>
<keyword evidence="1" id="KW-0175">Coiled coil</keyword>
<dbReference type="PANTHER" id="PTHR37832:SF1">
    <property type="entry name" value="STRESS-RESPONSE A_B BARREL DOMAIN-CONTAINING PROTEIN"/>
    <property type="match status" value="1"/>
</dbReference>
<feature type="coiled-coil region" evidence="1">
    <location>
        <begin position="16"/>
        <end position="43"/>
    </location>
</feature>
<dbReference type="Gene3D" id="3.30.70.100">
    <property type="match status" value="1"/>
</dbReference>
<reference evidence="3" key="1">
    <citation type="journal article" date="2014" name="Front. Microbiol.">
        <title>High frequency of phylogenetically diverse reductive dehalogenase-homologous genes in deep subseafloor sedimentary metagenomes.</title>
        <authorList>
            <person name="Kawai M."/>
            <person name="Futagami T."/>
            <person name="Toyoda A."/>
            <person name="Takaki Y."/>
            <person name="Nishi S."/>
            <person name="Hori S."/>
            <person name="Arai W."/>
            <person name="Tsubouchi T."/>
            <person name="Morono Y."/>
            <person name="Uchiyama I."/>
            <person name="Ito T."/>
            <person name="Fujiyama A."/>
            <person name="Inagaki F."/>
            <person name="Takami H."/>
        </authorList>
    </citation>
    <scope>NUCLEOTIDE SEQUENCE</scope>
    <source>
        <strain evidence="3">Expedition CK06-06</strain>
    </source>
</reference>
<dbReference type="InterPro" id="IPR013097">
    <property type="entry name" value="Dabb"/>
</dbReference>
<evidence type="ECO:0000313" key="3">
    <source>
        <dbReference type="EMBL" id="GAI29922.1"/>
    </source>
</evidence>
<accession>X1ME34</accession>
<sequence>MLKHVVMWKLKDIAARNSKAENAREMKRRLEALTQAIPEIRRLEVGLNVKDSERAADVVLYSEFDSPAGLAAYIQHPAHQEVVTFVREIAAETRVVDYQL</sequence>
<evidence type="ECO:0000256" key="1">
    <source>
        <dbReference type="SAM" id="Coils"/>
    </source>
</evidence>
<organism evidence="3">
    <name type="scientific">marine sediment metagenome</name>
    <dbReference type="NCBI Taxonomy" id="412755"/>
    <lineage>
        <taxon>unclassified sequences</taxon>
        <taxon>metagenomes</taxon>
        <taxon>ecological metagenomes</taxon>
    </lineage>
</organism>
<dbReference type="PANTHER" id="PTHR37832">
    <property type="entry name" value="BLL2683 PROTEIN"/>
    <property type="match status" value="1"/>
</dbReference>
<dbReference type="EMBL" id="BARV01021990">
    <property type="protein sequence ID" value="GAI29922.1"/>
    <property type="molecule type" value="Genomic_DNA"/>
</dbReference>
<gene>
    <name evidence="3" type="ORF">S06H3_36322</name>
</gene>
<evidence type="ECO:0000259" key="2">
    <source>
        <dbReference type="PROSITE" id="PS51502"/>
    </source>
</evidence>
<dbReference type="AlphaFoldDB" id="X1ME34"/>
<name>X1ME34_9ZZZZ</name>
<dbReference type="Pfam" id="PF07876">
    <property type="entry name" value="Dabb"/>
    <property type="match status" value="1"/>
</dbReference>
<comment type="caution">
    <text evidence="3">The sequence shown here is derived from an EMBL/GenBank/DDBJ whole genome shotgun (WGS) entry which is preliminary data.</text>
</comment>
<dbReference type="SMART" id="SM00886">
    <property type="entry name" value="Dabb"/>
    <property type="match status" value="1"/>
</dbReference>
<proteinExistence type="predicted"/>
<dbReference type="SUPFAM" id="SSF54909">
    <property type="entry name" value="Dimeric alpha+beta barrel"/>
    <property type="match status" value="1"/>
</dbReference>
<dbReference type="PROSITE" id="PS51502">
    <property type="entry name" value="S_R_A_B_BARREL"/>
    <property type="match status" value="1"/>
</dbReference>
<feature type="domain" description="Stress-response A/B barrel" evidence="2">
    <location>
        <begin position="2"/>
        <end position="98"/>
    </location>
</feature>